<evidence type="ECO:0000256" key="2">
    <source>
        <dbReference type="ARBA" id="ARBA00012438"/>
    </source>
</evidence>
<dbReference type="Proteomes" id="UP000595362">
    <property type="component" value="Chromosome"/>
</dbReference>
<proteinExistence type="predicted"/>
<keyword evidence="8" id="KW-0902">Two-component regulatory system</keyword>
<keyword evidence="4" id="KW-0808">Transferase</keyword>
<evidence type="ECO:0000256" key="6">
    <source>
        <dbReference type="ARBA" id="ARBA00022777"/>
    </source>
</evidence>
<dbReference type="Gene3D" id="3.30.450.20">
    <property type="entry name" value="PAS domain"/>
    <property type="match status" value="2"/>
</dbReference>
<dbReference type="PANTHER" id="PTHR43065">
    <property type="entry name" value="SENSOR HISTIDINE KINASE"/>
    <property type="match status" value="1"/>
</dbReference>
<dbReference type="Pfam" id="PF02518">
    <property type="entry name" value="HATPase_c"/>
    <property type="match status" value="1"/>
</dbReference>
<feature type="transmembrane region" description="Helical" evidence="10">
    <location>
        <begin position="57"/>
        <end position="75"/>
    </location>
</feature>
<dbReference type="Pfam" id="PF00512">
    <property type="entry name" value="HisKA"/>
    <property type="match status" value="1"/>
</dbReference>
<dbReference type="NCBIfam" id="TIGR00229">
    <property type="entry name" value="sensory_box"/>
    <property type="match status" value="1"/>
</dbReference>
<keyword evidence="10" id="KW-1133">Transmembrane helix</keyword>
<keyword evidence="3 9" id="KW-0597">Phosphoprotein</keyword>
<dbReference type="SMART" id="SM00448">
    <property type="entry name" value="REC"/>
    <property type="match status" value="1"/>
</dbReference>
<dbReference type="SMART" id="SM00388">
    <property type="entry name" value="HisKA"/>
    <property type="match status" value="1"/>
</dbReference>
<dbReference type="InterPro" id="IPR003594">
    <property type="entry name" value="HATPase_dom"/>
</dbReference>
<evidence type="ECO:0000256" key="9">
    <source>
        <dbReference type="PROSITE-ProRule" id="PRU00169"/>
    </source>
</evidence>
<dbReference type="PROSITE" id="PS50112">
    <property type="entry name" value="PAS"/>
    <property type="match status" value="2"/>
</dbReference>
<evidence type="ECO:0000259" key="11">
    <source>
        <dbReference type="PROSITE" id="PS50109"/>
    </source>
</evidence>
<evidence type="ECO:0000256" key="7">
    <source>
        <dbReference type="ARBA" id="ARBA00022840"/>
    </source>
</evidence>
<evidence type="ECO:0000256" key="8">
    <source>
        <dbReference type="ARBA" id="ARBA00023012"/>
    </source>
</evidence>
<dbReference type="Gene3D" id="3.30.565.10">
    <property type="entry name" value="Histidine kinase-like ATPase, C-terminal domain"/>
    <property type="match status" value="1"/>
</dbReference>
<evidence type="ECO:0000313" key="14">
    <source>
        <dbReference type="EMBL" id="QQG35850.1"/>
    </source>
</evidence>
<feature type="domain" description="Histidine kinase" evidence="11">
    <location>
        <begin position="467"/>
        <end position="690"/>
    </location>
</feature>
<evidence type="ECO:0000259" key="12">
    <source>
        <dbReference type="PROSITE" id="PS50110"/>
    </source>
</evidence>
<dbReference type="AlphaFoldDB" id="A0A7T5R1M8"/>
<dbReference type="Pfam" id="PF00072">
    <property type="entry name" value="Response_reg"/>
    <property type="match status" value="1"/>
</dbReference>
<reference evidence="14 15" key="1">
    <citation type="submission" date="2020-07" db="EMBL/GenBank/DDBJ databases">
        <title>Huge and variable diversity of episymbiotic CPR bacteria and DPANN archaea in groundwater ecosystems.</title>
        <authorList>
            <person name="He C.Y."/>
            <person name="Keren R."/>
            <person name="Whittaker M."/>
            <person name="Farag I.F."/>
            <person name="Doudna J."/>
            <person name="Cate J.H.D."/>
            <person name="Banfield J.F."/>
        </authorList>
    </citation>
    <scope>NUCLEOTIDE SEQUENCE [LARGE SCALE GENOMIC DNA]</scope>
    <source>
        <strain evidence="14">NC_groundwater_70_Ag_B-0.1um_54_66</strain>
    </source>
</reference>
<evidence type="ECO:0000259" key="13">
    <source>
        <dbReference type="PROSITE" id="PS50112"/>
    </source>
</evidence>
<dbReference type="FunFam" id="1.10.287.130:FF:000037">
    <property type="entry name" value="Hybrid sensor histidine kinase/response regulator"/>
    <property type="match status" value="1"/>
</dbReference>
<dbReference type="CDD" id="cd00130">
    <property type="entry name" value="PAS"/>
    <property type="match status" value="1"/>
</dbReference>
<dbReference type="InterPro" id="IPR011006">
    <property type="entry name" value="CheY-like_superfamily"/>
</dbReference>
<dbReference type="InterPro" id="IPR036097">
    <property type="entry name" value="HisK_dim/P_sf"/>
</dbReference>
<dbReference type="EMBL" id="CP066681">
    <property type="protein sequence ID" value="QQG35850.1"/>
    <property type="molecule type" value="Genomic_DNA"/>
</dbReference>
<gene>
    <name evidence="14" type="ORF">HYS17_10160</name>
</gene>
<dbReference type="PROSITE" id="PS50110">
    <property type="entry name" value="RESPONSE_REGULATORY"/>
    <property type="match status" value="1"/>
</dbReference>
<dbReference type="InterPro" id="IPR035965">
    <property type="entry name" value="PAS-like_dom_sf"/>
</dbReference>
<dbReference type="PROSITE" id="PS50109">
    <property type="entry name" value="HIS_KIN"/>
    <property type="match status" value="1"/>
</dbReference>
<dbReference type="SMART" id="SM00091">
    <property type="entry name" value="PAS"/>
    <property type="match status" value="2"/>
</dbReference>
<keyword evidence="6" id="KW-0418">Kinase</keyword>
<protein>
    <recommendedName>
        <fullName evidence="2">histidine kinase</fullName>
        <ecNumber evidence="2">2.7.13.3</ecNumber>
    </recommendedName>
</protein>
<name>A0A7T5R1M8_9BACT</name>
<dbReference type="PANTHER" id="PTHR43065:SF42">
    <property type="entry name" value="TWO-COMPONENT SENSOR PPRA"/>
    <property type="match status" value="1"/>
</dbReference>
<keyword evidence="5" id="KW-0547">Nucleotide-binding</keyword>
<sequence length="835" mass="93254">MKTDHSEFISRHHKPASIEQERGKENPWRVWFALLLVLFYIVVCTVVAIWMNIQKEAVIAAGVAFVVALGISFFIQKTLHIRSAREKEREILHEVMEGSRGGRLITDGADNTVYSNQKFRHLCEGFGPPTLNTLAKLFQSDDKTMTHFRMLSDQAQKGLTDSIELCSRIDDRETWYMVTVQPVSGWAGYIHWRIDDITDRREIDRAIREEREKLIDFTDNAPVGFFSVNESGQFVFVNATLARWLGEDIETLLSGVRLHTFFHEIPAHARPYDIVSNGGAKQMAEISMKGPGGKTFMAAINQAVVHEGPGMVRTRGVVHDLTAERAMRQALKVSEDRFQRFFEEAPLGIVMLNSEGVLNDCNQALASMLSYKIEDIEGRHFEALIHEDFRVSVLSTLNRIETGGLTAPLEITLLGRDRSVAVQMFARKLVGSESLVLHFIDLTQQKQLEAQFVQSQKMQAIGQLAGGVAHDFNNLLTAMIGFCDLLLLRHKPGDPSFSDIMQIKQNANRAANLVRQLLAFSRQQTLRPKVQDITDILTEISHLVRRLIGANIELQVIHGQDLGFVKVDTGQMEQVLINLAVNARDAMDGGGHLTIRTFSFENKKPVACVTDEMPPGQWVALAVEDTGCGIPPELITRILEPFFTTKEVGQGTGLGLATVYGIVRQTGGYLDIKSKVGEGTVFTIYLPRVQESERHAEVVSIETTSDDDAGRDLTGMARILLVEDEDAVRTFSARALANKGYEVMEASSGEDALNVLEANKDYPIDLMITDVIMPNMDGSTLAKTLRTQRADLKIIFISGYTEEKLKDHMGENIWFLPKPFTLKQLAAKVKEALEG</sequence>
<dbReference type="SMART" id="SM00387">
    <property type="entry name" value="HATPase_c"/>
    <property type="match status" value="1"/>
</dbReference>
<dbReference type="InterPro" id="IPR005467">
    <property type="entry name" value="His_kinase_dom"/>
</dbReference>
<dbReference type="Pfam" id="PF00989">
    <property type="entry name" value="PAS"/>
    <property type="match status" value="1"/>
</dbReference>
<evidence type="ECO:0000313" key="15">
    <source>
        <dbReference type="Proteomes" id="UP000595362"/>
    </source>
</evidence>
<dbReference type="InterPro" id="IPR000014">
    <property type="entry name" value="PAS"/>
</dbReference>
<dbReference type="InterPro" id="IPR013767">
    <property type="entry name" value="PAS_fold"/>
</dbReference>
<dbReference type="Gene3D" id="1.10.287.130">
    <property type="match status" value="1"/>
</dbReference>
<feature type="modified residue" description="4-aspartylphosphate" evidence="9">
    <location>
        <position position="770"/>
    </location>
</feature>
<dbReference type="GO" id="GO:0006355">
    <property type="term" value="P:regulation of DNA-templated transcription"/>
    <property type="evidence" value="ECO:0007669"/>
    <property type="project" value="InterPro"/>
</dbReference>
<keyword evidence="10" id="KW-0812">Transmembrane</keyword>
<dbReference type="InterPro" id="IPR004358">
    <property type="entry name" value="Sig_transdc_His_kin-like_C"/>
</dbReference>
<dbReference type="SUPFAM" id="SSF55785">
    <property type="entry name" value="PYP-like sensor domain (PAS domain)"/>
    <property type="match status" value="2"/>
</dbReference>
<dbReference type="EC" id="2.7.13.3" evidence="2"/>
<comment type="catalytic activity">
    <reaction evidence="1">
        <text>ATP + protein L-histidine = ADP + protein N-phospho-L-histidine.</text>
        <dbReference type="EC" id="2.7.13.3"/>
    </reaction>
</comment>
<evidence type="ECO:0000256" key="4">
    <source>
        <dbReference type="ARBA" id="ARBA00022679"/>
    </source>
</evidence>
<dbReference type="SUPFAM" id="SSF52172">
    <property type="entry name" value="CheY-like"/>
    <property type="match status" value="1"/>
</dbReference>
<feature type="domain" description="PAS" evidence="13">
    <location>
        <begin position="334"/>
        <end position="404"/>
    </location>
</feature>
<feature type="transmembrane region" description="Helical" evidence="10">
    <location>
        <begin position="30"/>
        <end position="51"/>
    </location>
</feature>
<feature type="domain" description="PAS" evidence="13">
    <location>
        <begin position="210"/>
        <end position="264"/>
    </location>
</feature>
<evidence type="ECO:0000256" key="1">
    <source>
        <dbReference type="ARBA" id="ARBA00000085"/>
    </source>
</evidence>
<accession>A0A7T5R1M8</accession>
<dbReference type="InterPro" id="IPR001789">
    <property type="entry name" value="Sig_transdc_resp-reg_receiver"/>
</dbReference>
<dbReference type="SUPFAM" id="SSF47384">
    <property type="entry name" value="Homodimeric domain of signal transducing histidine kinase"/>
    <property type="match status" value="1"/>
</dbReference>
<dbReference type="PRINTS" id="PR00344">
    <property type="entry name" value="BCTRLSENSOR"/>
</dbReference>
<keyword evidence="7" id="KW-0067">ATP-binding</keyword>
<evidence type="ECO:0000256" key="3">
    <source>
        <dbReference type="ARBA" id="ARBA00022553"/>
    </source>
</evidence>
<evidence type="ECO:0000256" key="5">
    <source>
        <dbReference type="ARBA" id="ARBA00022741"/>
    </source>
</evidence>
<dbReference type="Gene3D" id="3.40.50.2300">
    <property type="match status" value="1"/>
</dbReference>
<feature type="domain" description="Response regulatory" evidence="12">
    <location>
        <begin position="718"/>
        <end position="833"/>
    </location>
</feature>
<dbReference type="CDD" id="cd00082">
    <property type="entry name" value="HisKA"/>
    <property type="match status" value="1"/>
</dbReference>
<dbReference type="Pfam" id="PF13426">
    <property type="entry name" value="PAS_9"/>
    <property type="match status" value="1"/>
</dbReference>
<dbReference type="InterPro" id="IPR003661">
    <property type="entry name" value="HisK_dim/P_dom"/>
</dbReference>
<dbReference type="GO" id="GO:0005524">
    <property type="term" value="F:ATP binding"/>
    <property type="evidence" value="ECO:0007669"/>
    <property type="project" value="UniProtKB-KW"/>
</dbReference>
<dbReference type="GO" id="GO:0000155">
    <property type="term" value="F:phosphorelay sensor kinase activity"/>
    <property type="evidence" value="ECO:0007669"/>
    <property type="project" value="InterPro"/>
</dbReference>
<dbReference type="SUPFAM" id="SSF55874">
    <property type="entry name" value="ATPase domain of HSP90 chaperone/DNA topoisomerase II/histidine kinase"/>
    <property type="match status" value="1"/>
</dbReference>
<evidence type="ECO:0000256" key="10">
    <source>
        <dbReference type="SAM" id="Phobius"/>
    </source>
</evidence>
<keyword evidence="10" id="KW-0472">Membrane</keyword>
<organism evidence="14 15">
    <name type="scientific">Micavibrio aeruginosavorus</name>
    <dbReference type="NCBI Taxonomy" id="349221"/>
    <lineage>
        <taxon>Bacteria</taxon>
        <taxon>Pseudomonadati</taxon>
        <taxon>Bdellovibrionota</taxon>
        <taxon>Bdellovibrionia</taxon>
        <taxon>Bdellovibrionales</taxon>
        <taxon>Pseudobdellovibrionaceae</taxon>
        <taxon>Micavibrio</taxon>
    </lineage>
</organism>
<dbReference type="InterPro" id="IPR036890">
    <property type="entry name" value="HATPase_C_sf"/>
</dbReference>